<accession>A0ABP1FHU3</accession>
<feature type="region of interest" description="Disordered" evidence="6">
    <location>
        <begin position="925"/>
        <end position="954"/>
    </location>
</feature>
<feature type="domain" description="Vps41 beta-propeller" evidence="7">
    <location>
        <begin position="33"/>
        <end position="354"/>
    </location>
</feature>
<evidence type="ECO:0000256" key="6">
    <source>
        <dbReference type="SAM" id="MobiDB-lite"/>
    </source>
</evidence>
<evidence type="ECO:0000259" key="7">
    <source>
        <dbReference type="Pfam" id="PF23411"/>
    </source>
</evidence>
<dbReference type="Pfam" id="PF23411">
    <property type="entry name" value="Beta-prop_Vps41"/>
    <property type="match status" value="1"/>
</dbReference>
<dbReference type="PANTHER" id="PTHR12616:SF1">
    <property type="entry name" value="VACUOLAR PROTEIN SORTING-ASSOCIATED PROTEIN 41 HOMOLOG"/>
    <property type="match status" value="1"/>
</dbReference>
<protein>
    <recommendedName>
        <fullName evidence="4">Vacuolar protein sorting-associated protein 41 homolog</fullName>
    </recommendedName>
</protein>
<feature type="compositionally biased region" description="Basic residues" evidence="6">
    <location>
        <begin position="934"/>
        <end position="943"/>
    </location>
</feature>
<feature type="repeat" description="CHCR" evidence="5">
    <location>
        <begin position="622"/>
        <end position="779"/>
    </location>
</feature>
<proteinExistence type="inferred from homology"/>
<organism evidence="8 9">
    <name type="scientific">Coccomyxa viridis</name>
    <dbReference type="NCBI Taxonomy" id="1274662"/>
    <lineage>
        <taxon>Eukaryota</taxon>
        <taxon>Viridiplantae</taxon>
        <taxon>Chlorophyta</taxon>
        <taxon>core chlorophytes</taxon>
        <taxon>Trebouxiophyceae</taxon>
        <taxon>Trebouxiophyceae incertae sedis</taxon>
        <taxon>Coccomyxaceae</taxon>
        <taxon>Coccomyxa</taxon>
    </lineage>
</organism>
<evidence type="ECO:0000313" key="8">
    <source>
        <dbReference type="EMBL" id="CAL5219513.1"/>
    </source>
</evidence>
<reference evidence="8 9" key="1">
    <citation type="submission" date="2024-06" db="EMBL/GenBank/DDBJ databases">
        <authorList>
            <person name="Kraege A."/>
            <person name="Thomma B."/>
        </authorList>
    </citation>
    <scope>NUCLEOTIDE SEQUENCE [LARGE SCALE GENOMIC DNA]</scope>
</reference>
<name>A0ABP1FHU3_9CHLO</name>
<dbReference type="PIRSF" id="PIRSF028921">
    <property type="entry name" value="VPS41"/>
    <property type="match status" value="1"/>
</dbReference>
<keyword evidence="2 4" id="KW-0813">Transport</keyword>
<feature type="region of interest" description="Disordered" evidence="6">
    <location>
        <begin position="1"/>
        <end position="32"/>
    </location>
</feature>
<feature type="region of interest" description="Disordered" evidence="6">
    <location>
        <begin position="874"/>
        <end position="910"/>
    </location>
</feature>
<feature type="compositionally biased region" description="Basic and acidic residues" evidence="6">
    <location>
        <begin position="900"/>
        <end position="910"/>
    </location>
</feature>
<keyword evidence="3 4" id="KW-0653">Protein transport</keyword>
<dbReference type="InterPro" id="IPR001680">
    <property type="entry name" value="WD40_rpt"/>
</dbReference>
<dbReference type="Gene3D" id="1.25.40.10">
    <property type="entry name" value="Tetratricopeptide repeat domain"/>
    <property type="match status" value="1"/>
</dbReference>
<evidence type="ECO:0000313" key="9">
    <source>
        <dbReference type="Proteomes" id="UP001497392"/>
    </source>
</evidence>
<dbReference type="InterPro" id="IPR036322">
    <property type="entry name" value="WD40_repeat_dom_sf"/>
</dbReference>
<dbReference type="InterPro" id="IPR045111">
    <property type="entry name" value="Vps41/Vps8"/>
</dbReference>
<gene>
    <name evidence="8" type="primary">g1358</name>
    <name evidence="8" type="ORF">VP750_LOCUS1172</name>
</gene>
<dbReference type="InterPro" id="IPR016902">
    <property type="entry name" value="Vps41"/>
</dbReference>
<dbReference type="PROSITE" id="PS50236">
    <property type="entry name" value="CHCR"/>
    <property type="match status" value="1"/>
</dbReference>
<feature type="compositionally biased region" description="Polar residues" evidence="6">
    <location>
        <begin position="1"/>
        <end position="13"/>
    </location>
</feature>
<dbReference type="InterPro" id="IPR011990">
    <property type="entry name" value="TPR-like_helical_dom_sf"/>
</dbReference>
<evidence type="ECO:0000256" key="2">
    <source>
        <dbReference type="ARBA" id="ARBA00022448"/>
    </source>
</evidence>
<feature type="region of interest" description="Disordered" evidence="6">
    <location>
        <begin position="297"/>
        <end position="323"/>
    </location>
</feature>
<dbReference type="SMART" id="SM00320">
    <property type="entry name" value="WD40"/>
    <property type="match status" value="3"/>
</dbReference>
<comment type="function">
    <text evidence="4">Required for vacuolar assembly and vacuolar traffic.</text>
</comment>
<sequence length="967" mass="106899">MSAFQNDNTAGQTEQKHEHAIEPGDAEEEEPRLKYQRLGSDVTELLGKNAATCLCVSDKILALGTSSGTVHILDYSGNEVKRVEAHTAAVNQICFDEAAEYIASCSDDGSVAVQGFYTEEAVTFKYKRPVKSVALDPRYGTRKTREIATGGLAGQLLFSSKGWLGSKDTILHSGEGPIQEIRWSGNLIAWANDLGVKVYDTTVHQRIAYVERPKSSLRHDKLQCHMFWEGESLLHIGWADTVKVARVRAPAPGASGEARRSLDIVASFQIECLIAGIAPFGQDICLLACSSSGKAEAPSEGASSGGAGGQKDTQTGTQRPELKILTWQNEEKASDALSIHGYEHYEATDYALTAWYPRQPKAPGTQGTPTKAAPPSERSSDFTKWWGDGDEPLYYIVSSKDVVVGKPRDGDDRVAWLLDHQRFDKALSVLETDRGLKKSTHAQVTQKYLEHLISQRQYAETAKACAKLLKDDAAGWERWVYLFAQLRQLPALAPYIPTAEPRLRQTAYEMVLHAFLLSPADHPRLLDALQRWPPDLYSVPSLTQSVVQRARSPGGDSRALLQAAAHLYQLQGRFDLALAILLRLQQPETFDFVTKHSLLPLLRPSHVASLVRIDEVKAIKLLVDHHEEILPSAVVPALQAAQAEAERQNDAGEQERWRKRIFRYLDWLFRRDANAGADFAGLQVELYADYEPERLMSFLVSSQAYGLEAAAELCEHRGLVREQVFVLGRMGNARQALELIISKLADIPQAIEFVQMQRDDELWELLISLALSDADMTGALLDHIGGYVDPLRLVQKIPAGLQIPDLRDRLVHIIADFRTQTSLREGCNNILHHDCLVLAQKLYMEVRRAVRQLYVKSSAPGSNGKEWYHALDGGVRREPASPDSLPGPCGGQSLHLHPKQAQDDAPEPHLPKVWVGLAGSALLQAANDTPPKKAQGRRAASRRRTGEDAAPPLASLILARQTMQAVE</sequence>
<evidence type="ECO:0000256" key="1">
    <source>
        <dbReference type="ARBA" id="ARBA00009582"/>
    </source>
</evidence>
<evidence type="ECO:0000256" key="3">
    <source>
        <dbReference type="ARBA" id="ARBA00022927"/>
    </source>
</evidence>
<feature type="region of interest" description="Disordered" evidence="6">
    <location>
        <begin position="357"/>
        <end position="383"/>
    </location>
</feature>
<evidence type="ECO:0000256" key="4">
    <source>
        <dbReference type="PIRNR" id="PIRNR028921"/>
    </source>
</evidence>
<dbReference type="Pfam" id="PF23556">
    <property type="entry name" value="TPR_Vps41"/>
    <property type="match status" value="1"/>
</dbReference>
<dbReference type="Proteomes" id="UP001497392">
    <property type="component" value="Unassembled WGS sequence"/>
</dbReference>
<keyword evidence="9" id="KW-1185">Reference proteome</keyword>
<evidence type="ECO:0000256" key="5">
    <source>
        <dbReference type="PROSITE-ProRule" id="PRU01006"/>
    </source>
</evidence>
<dbReference type="PANTHER" id="PTHR12616">
    <property type="entry name" value="VACUOLAR PROTEIN SORTING VPS41"/>
    <property type="match status" value="1"/>
</dbReference>
<comment type="similarity">
    <text evidence="1 4">Belongs to the VPS41 family.</text>
</comment>
<dbReference type="SMART" id="SM00299">
    <property type="entry name" value="CLH"/>
    <property type="match status" value="1"/>
</dbReference>
<dbReference type="InterPro" id="IPR015943">
    <property type="entry name" value="WD40/YVTN_repeat-like_dom_sf"/>
</dbReference>
<comment type="caution">
    <text evidence="8">The sequence shown here is derived from an EMBL/GenBank/DDBJ whole genome shotgun (WGS) entry which is preliminary data.</text>
</comment>
<dbReference type="InterPro" id="IPR000547">
    <property type="entry name" value="Clathrin_H-chain/VPS_repeat"/>
</dbReference>
<dbReference type="SUPFAM" id="SSF50978">
    <property type="entry name" value="WD40 repeat-like"/>
    <property type="match status" value="1"/>
</dbReference>
<dbReference type="InterPro" id="IPR057780">
    <property type="entry name" value="Beta-prop_Vps41"/>
</dbReference>
<dbReference type="Gene3D" id="2.130.10.10">
    <property type="entry name" value="YVTN repeat-like/Quinoprotein amine dehydrogenase"/>
    <property type="match status" value="1"/>
</dbReference>
<dbReference type="EMBL" id="CAXHTA020000002">
    <property type="protein sequence ID" value="CAL5219513.1"/>
    <property type="molecule type" value="Genomic_DNA"/>
</dbReference>